<proteinExistence type="predicted"/>
<accession>A0A382VGS1</accession>
<dbReference type="AlphaFoldDB" id="A0A382VGS1"/>
<gene>
    <name evidence="1" type="ORF">METZ01_LOCUS397945</name>
</gene>
<sequence length="56" mass="6599">MKKYNWKRLRHLCVLPVFAIALLTGLRGLDYGTHFDEHYLSNGAKQMFNFGLFLPR</sequence>
<reference evidence="1" key="1">
    <citation type="submission" date="2018-05" db="EMBL/GenBank/DDBJ databases">
        <authorList>
            <person name="Lanie J.A."/>
            <person name="Ng W.-L."/>
            <person name="Kazmierczak K.M."/>
            <person name="Andrzejewski T.M."/>
            <person name="Davidsen T.M."/>
            <person name="Wayne K.J."/>
            <person name="Tettelin H."/>
            <person name="Glass J.I."/>
            <person name="Rusch D."/>
            <person name="Podicherti R."/>
            <person name="Tsui H.-C.T."/>
            <person name="Winkler M.E."/>
        </authorList>
    </citation>
    <scope>NUCLEOTIDE SEQUENCE</scope>
</reference>
<organism evidence="1">
    <name type="scientific">marine metagenome</name>
    <dbReference type="NCBI Taxonomy" id="408172"/>
    <lineage>
        <taxon>unclassified sequences</taxon>
        <taxon>metagenomes</taxon>
        <taxon>ecological metagenomes</taxon>
    </lineage>
</organism>
<protein>
    <submittedName>
        <fullName evidence="1">Uncharacterized protein</fullName>
    </submittedName>
</protein>
<dbReference type="EMBL" id="UINC01151469">
    <property type="protein sequence ID" value="SVD45091.1"/>
    <property type="molecule type" value="Genomic_DNA"/>
</dbReference>
<evidence type="ECO:0000313" key="1">
    <source>
        <dbReference type="EMBL" id="SVD45091.1"/>
    </source>
</evidence>
<name>A0A382VGS1_9ZZZZ</name>